<evidence type="ECO:0000313" key="1">
    <source>
        <dbReference type="EMBL" id="CAA9234818.1"/>
    </source>
</evidence>
<sequence length="265" mass="28138">MFPLYTKKFPDNAVDLAVLLNDSVKRVFSNAANPVVIRDKAYPDLSEIRITLDDAELRSDPPRPPMAKGKTSAGLRVDDLHINAARLMLGPATADLRLGARDVCLGQAKDSNGEAMLMLQSAADGVVEITAATKDIEAAIAAVAKSEAGKHGVTIDQVRLTVKPRGARSVDGEVQLRAKKLFFSTVITISAKLDLDEQLNATVSGLKCHGEGAIGAMGCGFLEPHLNALNGRSFPLMALPLGEVRLRDVRIAATDKVTVSAEFGA</sequence>
<dbReference type="AlphaFoldDB" id="A0A6J4HWJ7"/>
<dbReference type="EMBL" id="CADCTA010000056">
    <property type="protein sequence ID" value="CAA9234818.1"/>
    <property type="molecule type" value="Genomic_DNA"/>
</dbReference>
<evidence type="ECO:0008006" key="2">
    <source>
        <dbReference type="Google" id="ProtNLM"/>
    </source>
</evidence>
<name>A0A6J4HWJ7_9BACT</name>
<protein>
    <recommendedName>
        <fullName evidence="2">DUF2993 domain-containing protein</fullName>
    </recommendedName>
</protein>
<reference evidence="1" key="1">
    <citation type="submission" date="2020-02" db="EMBL/GenBank/DDBJ databases">
        <authorList>
            <person name="Meier V. D."/>
        </authorList>
    </citation>
    <scope>NUCLEOTIDE SEQUENCE</scope>
    <source>
        <strain evidence="1">AVDCRST_MAG42</strain>
    </source>
</reference>
<accession>A0A6J4HWJ7</accession>
<gene>
    <name evidence="1" type="ORF">AVDCRST_MAG42-1338</name>
</gene>
<organism evidence="1">
    <name type="scientific">uncultured Chthoniobacterales bacterium</name>
    <dbReference type="NCBI Taxonomy" id="1836801"/>
    <lineage>
        <taxon>Bacteria</taxon>
        <taxon>Pseudomonadati</taxon>
        <taxon>Verrucomicrobiota</taxon>
        <taxon>Spartobacteria</taxon>
        <taxon>Chthoniobacterales</taxon>
        <taxon>environmental samples</taxon>
    </lineage>
</organism>
<proteinExistence type="predicted"/>